<sequence>MAQSKEMLKVGDKIPSFELPDQNGKLISIDSLLGSKNLVIYFYPKDYTSGCTAEACSFRDHYEVFKEYDAEVIGISTDGANRHNAFAKSYQLGFILLSDKGKKVEKLFGVPRALFGLMTGRVTFVVDKEGVIRHVFQSQTQATRHVDEALQIVKSLK</sequence>
<evidence type="ECO:0000313" key="14">
    <source>
        <dbReference type="EMBL" id="WOK09337.1"/>
    </source>
</evidence>
<evidence type="ECO:0000256" key="1">
    <source>
        <dbReference type="ARBA" id="ARBA00003330"/>
    </source>
</evidence>
<dbReference type="Proteomes" id="UP001302349">
    <property type="component" value="Chromosome"/>
</dbReference>
<evidence type="ECO:0000256" key="2">
    <source>
        <dbReference type="ARBA" id="ARBA00011245"/>
    </source>
</evidence>
<gene>
    <name evidence="14" type="ORF">RT717_11875</name>
</gene>
<reference evidence="14 15" key="1">
    <citation type="journal article" date="2023" name="Microbiol. Resour. Announc.">
        <title>Complete Genome Sequence of Imperialibacter roseus strain P4T.</title>
        <authorList>
            <person name="Tizabi D.R."/>
            <person name="Bachvaroff T."/>
            <person name="Hill R.T."/>
        </authorList>
    </citation>
    <scope>NUCLEOTIDE SEQUENCE [LARGE SCALE GENOMIC DNA]</scope>
    <source>
        <strain evidence="14 15">P4T</strain>
    </source>
</reference>
<dbReference type="EC" id="1.11.1.24" evidence="3"/>
<evidence type="ECO:0000256" key="3">
    <source>
        <dbReference type="ARBA" id="ARBA00013017"/>
    </source>
</evidence>
<comment type="similarity">
    <text evidence="10">Belongs to the peroxiredoxin family. BCP/PrxQ subfamily.</text>
</comment>
<comment type="function">
    <text evidence="1">Thiol-specific peroxidase that catalyzes the reduction of hydrogen peroxide and organic hydroperoxides to water and alcohols, respectively. Plays a role in cell protection against oxidative stress by detoxifying peroxides and as sensor of hydrogen peroxide-mediated signaling events.</text>
</comment>
<proteinExistence type="inferred from homology"/>
<comment type="subunit">
    <text evidence="2">Monomer.</text>
</comment>
<dbReference type="InterPro" id="IPR024706">
    <property type="entry name" value="Peroxiredoxin_AhpC-typ"/>
</dbReference>
<dbReference type="PIRSF" id="PIRSF000239">
    <property type="entry name" value="AHPC"/>
    <property type="match status" value="1"/>
</dbReference>
<dbReference type="PANTHER" id="PTHR42801:SF4">
    <property type="entry name" value="AHPC_TSA FAMILY PROTEIN"/>
    <property type="match status" value="1"/>
</dbReference>
<dbReference type="InterPro" id="IPR050924">
    <property type="entry name" value="Peroxiredoxin_BCP/PrxQ"/>
</dbReference>
<dbReference type="GO" id="GO:0140824">
    <property type="term" value="F:thioredoxin-dependent peroxiredoxin activity"/>
    <property type="evidence" value="ECO:0007669"/>
    <property type="project" value="UniProtKB-EC"/>
</dbReference>
<dbReference type="RefSeq" id="WP_317491957.1">
    <property type="nucleotide sequence ID" value="NZ_CP136051.1"/>
</dbReference>
<dbReference type="EMBL" id="CP136051">
    <property type="protein sequence ID" value="WOK09337.1"/>
    <property type="molecule type" value="Genomic_DNA"/>
</dbReference>
<keyword evidence="7" id="KW-1015">Disulfide bond</keyword>
<dbReference type="Gene3D" id="3.40.30.10">
    <property type="entry name" value="Glutaredoxin"/>
    <property type="match status" value="1"/>
</dbReference>
<evidence type="ECO:0000256" key="7">
    <source>
        <dbReference type="ARBA" id="ARBA00023157"/>
    </source>
</evidence>
<evidence type="ECO:0000256" key="4">
    <source>
        <dbReference type="ARBA" id="ARBA00022559"/>
    </source>
</evidence>
<evidence type="ECO:0000259" key="13">
    <source>
        <dbReference type="PROSITE" id="PS51352"/>
    </source>
</evidence>
<protein>
    <recommendedName>
        <fullName evidence="3">thioredoxin-dependent peroxiredoxin</fullName>
        <ecNumber evidence="3">1.11.1.24</ecNumber>
    </recommendedName>
    <alternativeName>
        <fullName evidence="9">Thioredoxin peroxidase</fullName>
    </alternativeName>
    <alternativeName>
        <fullName evidence="11">Thioredoxin-dependent peroxiredoxin Bcp</fullName>
    </alternativeName>
</protein>
<dbReference type="InterPro" id="IPR013766">
    <property type="entry name" value="Thioredoxin_domain"/>
</dbReference>
<keyword evidence="4 14" id="KW-0575">Peroxidase</keyword>
<feature type="domain" description="Thioredoxin" evidence="13">
    <location>
        <begin position="8"/>
        <end position="157"/>
    </location>
</feature>
<evidence type="ECO:0000256" key="10">
    <source>
        <dbReference type="ARBA" id="ARBA00038489"/>
    </source>
</evidence>
<dbReference type="PROSITE" id="PS51352">
    <property type="entry name" value="THIOREDOXIN_2"/>
    <property type="match status" value="1"/>
</dbReference>
<organism evidence="14 15">
    <name type="scientific">Imperialibacter roseus</name>
    <dbReference type="NCBI Taxonomy" id="1324217"/>
    <lineage>
        <taxon>Bacteria</taxon>
        <taxon>Pseudomonadati</taxon>
        <taxon>Bacteroidota</taxon>
        <taxon>Cytophagia</taxon>
        <taxon>Cytophagales</taxon>
        <taxon>Flammeovirgaceae</taxon>
        <taxon>Imperialibacter</taxon>
    </lineage>
</organism>
<evidence type="ECO:0000256" key="6">
    <source>
        <dbReference type="ARBA" id="ARBA00023002"/>
    </source>
</evidence>
<evidence type="ECO:0000256" key="9">
    <source>
        <dbReference type="ARBA" id="ARBA00032824"/>
    </source>
</evidence>
<evidence type="ECO:0000256" key="12">
    <source>
        <dbReference type="ARBA" id="ARBA00049091"/>
    </source>
</evidence>
<accession>A0ABZ0J065</accession>
<evidence type="ECO:0000256" key="5">
    <source>
        <dbReference type="ARBA" id="ARBA00022862"/>
    </source>
</evidence>
<dbReference type="InterPro" id="IPR036249">
    <property type="entry name" value="Thioredoxin-like_sf"/>
</dbReference>
<dbReference type="InterPro" id="IPR000866">
    <property type="entry name" value="AhpC/TSA"/>
</dbReference>
<keyword evidence="15" id="KW-1185">Reference proteome</keyword>
<name>A0ABZ0J065_9BACT</name>
<dbReference type="PANTHER" id="PTHR42801">
    <property type="entry name" value="THIOREDOXIN-DEPENDENT PEROXIDE REDUCTASE"/>
    <property type="match status" value="1"/>
</dbReference>
<keyword evidence="6 14" id="KW-0560">Oxidoreductase</keyword>
<dbReference type="SUPFAM" id="SSF52833">
    <property type="entry name" value="Thioredoxin-like"/>
    <property type="match status" value="1"/>
</dbReference>
<dbReference type="CDD" id="cd03017">
    <property type="entry name" value="PRX_BCP"/>
    <property type="match status" value="1"/>
</dbReference>
<evidence type="ECO:0000313" key="15">
    <source>
        <dbReference type="Proteomes" id="UP001302349"/>
    </source>
</evidence>
<dbReference type="Pfam" id="PF00578">
    <property type="entry name" value="AhpC-TSA"/>
    <property type="match status" value="1"/>
</dbReference>
<comment type="catalytic activity">
    <reaction evidence="12">
        <text>a hydroperoxide + [thioredoxin]-dithiol = an alcohol + [thioredoxin]-disulfide + H2O</text>
        <dbReference type="Rhea" id="RHEA:62620"/>
        <dbReference type="Rhea" id="RHEA-COMP:10698"/>
        <dbReference type="Rhea" id="RHEA-COMP:10700"/>
        <dbReference type="ChEBI" id="CHEBI:15377"/>
        <dbReference type="ChEBI" id="CHEBI:29950"/>
        <dbReference type="ChEBI" id="CHEBI:30879"/>
        <dbReference type="ChEBI" id="CHEBI:35924"/>
        <dbReference type="ChEBI" id="CHEBI:50058"/>
        <dbReference type="EC" id="1.11.1.24"/>
    </reaction>
</comment>
<evidence type="ECO:0000256" key="8">
    <source>
        <dbReference type="ARBA" id="ARBA00023284"/>
    </source>
</evidence>
<keyword evidence="5" id="KW-0049">Antioxidant</keyword>
<keyword evidence="8" id="KW-0676">Redox-active center</keyword>
<evidence type="ECO:0000256" key="11">
    <source>
        <dbReference type="ARBA" id="ARBA00042639"/>
    </source>
</evidence>